<keyword evidence="1" id="KW-0472">Membrane</keyword>
<feature type="transmembrane region" description="Helical" evidence="1">
    <location>
        <begin position="917"/>
        <end position="938"/>
    </location>
</feature>
<feature type="transmembrane region" description="Helical" evidence="1">
    <location>
        <begin position="455"/>
        <end position="478"/>
    </location>
</feature>
<dbReference type="Proteomes" id="UP000319732">
    <property type="component" value="Unassembled WGS sequence"/>
</dbReference>
<accession>A0A545TYW3</accession>
<feature type="transmembrane region" description="Helical" evidence="1">
    <location>
        <begin position="525"/>
        <end position="548"/>
    </location>
</feature>
<dbReference type="SUPFAM" id="SSF82866">
    <property type="entry name" value="Multidrug efflux transporter AcrB transmembrane domain"/>
    <property type="match status" value="2"/>
</dbReference>
<feature type="transmembrane region" description="Helical" evidence="1">
    <location>
        <begin position="891"/>
        <end position="911"/>
    </location>
</feature>
<protein>
    <submittedName>
        <fullName evidence="2">Efflux RND transporter permease subunit</fullName>
    </submittedName>
</protein>
<feature type="transmembrane region" description="Helical" evidence="1">
    <location>
        <begin position="379"/>
        <end position="402"/>
    </location>
</feature>
<dbReference type="PRINTS" id="PR00702">
    <property type="entry name" value="ACRIFLAVINRP"/>
</dbReference>
<dbReference type="EMBL" id="VHSG01000007">
    <property type="protein sequence ID" value="TQV82410.1"/>
    <property type="molecule type" value="Genomic_DNA"/>
</dbReference>
<evidence type="ECO:0000256" key="1">
    <source>
        <dbReference type="SAM" id="Phobius"/>
    </source>
</evidence>
<dbReference type="Pfam" id="PF00873">
    <property type="entry name" value="ACR_tran"/>
    <property type="match status" value="1"/>
</dbReference>
<dbReference type="GO" id="GO:0042910">
    <property type="term" value="F:xenobiotic transmembrane transporter activity"/>
    <property type="evidence" value="ECO:0007669"/>
    <property type="project" value="TreeGrafter"/>
</dbReference>
<keyword evidence="1" id="KW-0812">Transmembrane</keyword>
<dbReference type="OrthoDB" id="5287122at2"/>
<dbReference type="Gene3D" id="3.30.70.1440">
    <property type="entry name" value="Multidrug efflux transporter AcrB pore domain"/>
    <property type="match status" value="1"/>
</dbReference>
<feature type="transmembrane region" description="Helical" evidence="1">
    <location>
        <begin position="12"/>
        <end position="33"/>
    </location>
</feature>
<name>A0A545TYW3_9GAMM</name>
<feature type="transmembrane region" description="Helical" evidence="1">
    <location>
        <begin position="963"/>
        <end position="982"/>
    </location>
</feature>
<dbReference type="AlphaFoldDB" id="A0A545TYW3"/>
<dbReference type="SUPFAM" id="SSF82714">
    <property type="entry name" value="Multidrug efflux transporter AcrB TolC docking domain, DN and DC subdomains"/>
    <property type="match status" value="2"/>
</dbReference>
<feature type="transmembrane region" description="Helical" evidence="1">
    <location>
        <begin position="330"/>
        <end position="349"/>
    </location>
</feature>
<evidence type="ECO:0000313" key="2">
    <source>
        <dbReference type="EMBL" id="TQV82410.1"/>
    </source>
</evidence>
<sequence>MSRIIQWFVENPIAANLLMVLIITGGVFNLAALDKEVFPAVLTDTIEITLPYPGAGPQEVEEQIAVRIEEAIADLDGIEEIRSESRQGSGRVIVEVISGFDPQRVLNDIKTRVDAISTFPAESERPQITQQPFRRQIMSLALYGDVAESALKRTGERLRDELALLPGVSLVQLNATRPDEMAIEVSEQSLRRYNLSFQQVADAVRGSSLNLPAGTIKTEGGDIQLQTRGQAYTAEDFASIVVASRDDGARLYLGDIAQLVDGFAEQDVVARLNGKPAVYLELFITENPNILTSTATVREYIAGVEAQLPEGLTLTVWRDWSELFTGRMNLLLKNSLTGLLLVFVVLMLFLRPALAGWVCVGIAVAFVGALWILPYTGTSINMISLFAFLLVLGIVVDDAIIVGESIYTRQQHGMLGTAAAASGTKMVSKPVLFAVISTMIFFTPMFFLPGNMGDISLPIPAVVILCLTFSLIESMLILPSHLANLQPEQPSRFKILRSLARVREKFAGGMTRFASDYFRPRLERLLQASTATISCFVVAFALSLAVYASGWIKQAFMPIVPGDFVMAQVVLAEGVPFTDTLAVMHQIDAAAGRLRRDPDMLAANEDADFVANVQTWGYGNRVTVVMALQKADVRVVGTQQVTTRWRELIGDLPEVEDFDLSYTINHRTEAIRLRLSTAGDEEQLAAAVDTVKRALARYPDVYDLKDSLETGRTEIELDLKAHAENLELGLTDIARQVRQGFYGEEVQRIPRGKEDVKVMVRYPREERQQVEQLGDMRIRTNDDREIPLEAVADIRFVPGYTTINRIDRKRSITLSAEVADGPSNGNMIVADLLARNLGQWQRQFPGFTLQIDGDMQDEADFMSTITRSFILTLLIIYGLMAVAFRSYWQPVLILTAIPFGFMGAVIGHLIMGREISMLSILGFIACAGVVVNDNLVLLDRINQLRKQGLEAFKAVAQAAQDRFRPIVLTSITTFVGLVPILSEQSTQARFLIPMVISLSFGVLFATTVTLILVPSLYYTAEKIKARLRRGDRLATET</sequence>
<dbReference type="RefSeq" id="WP_142903426.1">
    <property type="nucleotide sequence ID" value="NZ_ML660090.1"/>
</dbReference>
<dbReference type="PANTHER" id="PTHR32063">
    <property type="match status" value="1"/>
</dbReference>
<keyword evidence="3" id="KW-1185">Reference proteome</keyword>
<feature type="transmembrane region" description="Helical" evidence="1">
    <location>
        <begin position="431"/>
        <end position="449"/>
    </location>
</feature>
<dbReference type="Gene3D" id="3.30.70.1320">
    <property type="entry name" value="Multidrug efflux transporter AcrB pore domain like"/>
    <property type="match status" value="1"/>
</dbReference>
<dbReference type="Gene3D" id="3.30.70.1430">
    <property type="entry name" value="Multidrug efflux transporter AcrB pore domain"/>
    <property type="match status" value="2"/>
</dbReference>
<keyword evidence="1" id="KW-1133">Transmembrane helix</keyword>
<dbReference type="Gene3D" id="1.20.1640.10">
    <property type="entry name" value="Multidrug efflux transporter AcrB transmembrane domain"/>
    <property type="match status" value="2"/>
</dbReference>
<feature type="transmembrane region" description="Helical" evidence="1">
    <location>
        <begin position="994"/>
        <end position="1019"/>
    </location>
</feature>
<dbReference type="PANTHER" id="PTHR32063:SF33">
    <property type="entry name" value="RND SUPERFAMILY EFFLUX PUMP PERMEASE COMPONENT"/>
    <property type="match status" value="1"/>
</dbReference>
<organism evidence="2 3">
    <name type="scientific">Exilibacterium tricleocarpae</name>
    <dbReference type="NCBI Taxonomy" id="2591008"/>
    <lineage>
        <taxon>Bacteria</taxon>
        <taxon>Pseudomonadati</taxon>
        <taxon>Pseudomonadota</taxon>
        <taxon>Gammaproteobacteria</taxon>
        <taxon>Cellvibrionales</taxon>
        <taxon>Cellvibrionaceae</taxon>
        <taxon>Exilibacterium</taxon>
    </lineage>
</organism>
<dbReference type="SUPFAM" id="SSF82693">
    <property type="entry name" value="Multidrug efflux transporter AcrB pore domain, PN1, PN2, PC1 and PC2 subdomains"/>
    <property type="match status" value="2"/>
</dbReference>
<dbReference type="InterPro" id="IPR001036">
    <property type="entry name" value="Acrflvin-R"/>
</dbReference>
<dbReference type="InterPro" id="IPR027463">
    <property type="entry name" value="AcrB_DN_DC_subdom"/>
</dbReference>
<feature type="transmembrane region" description="Helical" evidence="1">
    <location>
        <begin position="354"/>
        <end position="373"/>
    </location>
</feature>
<evidence type="ECO:0000313" key="3">
    <source>
        <dbReference type="Proteomes" id="UP000319732"/>
    </source>
</evidence>
<feature type="transmembrane region" description="Helical" evidence="1">
    <location>
        <begin position="865"/>
        <end position="884"/>
    </location>
</feature>
<gene>
    <name evidence="2" type="ORF">FKG94_06595</name>
</gene>
<dbReference type="GO" id="GO:0005886">
    <property type="term" value="C:plasma membrane"/>
    <property type="evidence" value="ECO:0007669"/>
    <property type="project" value="TreeGrafter"/>
</dbReference>
<dbReference type="Gene3D" id="3.30.2090.10">
    <property type="entry name" value="Multidrug efflux transporter AcrB TolC docking domain, DN and DC subdomains"/>
    <property type="match status" value="2"/>
</dbReference>
<reference evidence="2 3" key="1">
    <citation type="submission" date="2019-06" db="EMBL/GenBank/DDBJ databases">
        <title>Whole genome sequence for Cellvibrionaceae sp. R142.</title>
        <authorList>
            <person name="Wang G."/>
        </authorList>
    </citation>
    <scope>NUCLEOTIDE SEQUENCE [LARGE SCALE GENOMIC DNA]</scope>
    <source>
        <strain evidence="2 3">R142</strain>
    </source>
</reference>
<comment type="caution">
    <text evidence="2">The sequence shown here is derived from an EMBL/GenBank/DDBJ whole genome shotgun (WGS) entry which is preliminary data.</text>
</comment>
<proteinExistence type="predicted"/>